<proteinExistence type="predicted"/>
<dbReference type="EMBL" id="UINC01072092">
    <property type="protein sequence ID" value="SVC07488.1"/>
    <property type="molecule type" value="Genomic_DNA"/>
</dbReference>
<name>A0A382J6T0_9ZZZZ</name>
<reference evidence="1" key="1">
    <citation type="submission" date="2018-05" db="EMBL/GenBank/DDBJ databases">
        <authorList>
            <person name="Lanie J.A."/>
            <person name="Ng W.-L."/>
            <person name="Kazmierczak K.M."/>
            <person name="Andrzejewski T.M."/>
            <person name="Davidsen T.M."/>
            <person name="Wayne K.J."/>
            <person name="Tettelin H."/>
            <person name="Glass J.I."/>
            <person name="Rusch D."/>
            <person name="Podicherti R."/>
            <person name="Tsui H.-C.T."/>
            <person name="Winkler M.E."/>
        </authorList>
    </citation>
    <scope>NUCLEOTIDE SEQUENCE</scope>
</reference>
<protein>
    <submittedName>
        <fullName evidence="1">Uncharacterized protein</fullName>
    </submittedName>
</protein>
<feature type="non-terminal residue" evidence="1">
    <location>
        <position position="25"/>
    </location>
</feature>
<gene>
    <name evidence="1" type="ORF">METZ01_LOCUS260342</name>
</gene>
<accession>A0A382J6T0</accession>
<sequence length="25" mass="2733">MQAIQVPNLTVCYPNFDKPVLAGIT</sequence>
<dbReference type="AlphaFoldDB" id="A0A382J6T0"/>
<evidence type="ECO:0000313" key="1">
    <source>
        <dbReference type="EMBL" id="SVC07488.1"/>
    </source>
</evidence>
<organism evidence="1">
    <name type="scientific">marine metagenome</name>
    <dbReference type="NCBI Taxonomy" id="408172"/>
    <lineage>
        <taxon>unclassified sequences</taxon>
        <taxon>metagenomes</taxon>
        <taxon>ecological metagenomes</taxon>
    </lineage>
</organism>